<proteinExistence type="predicted"/>
<dbReference type="Proteomes" id="UP000326565">
    <property type="component" value="Unassembled WGS sequence"/>
</dbReference>
<dbReference type="AlphaFoldDB" id="A0A5N5XFV6"/>
<dbReference type="PANTHER" id="PTHR36091">
    <property type="entry name" value="ALTERED INHERITANCE OF MITOCHONDRIA PROTEIN 9, MITOCHONDRIAL"/>
    <property type="match status" value="1"/>
</dbReference>
<sequence>MSCLAYNKRVYNVMGLDRRLWEPFTYCQLFSSVSMAPLRSSLVRISQDWDLLGLPGRCPFGFTEEELKEHDMQVLEYQDRLYLLVSQRPSFALTTVAGSLWRGGKRQTR</sequence>
<reference evidence="1 2" key="1">
    <citation type="submission" date="2019-04" db="EMBL/GenBank/DDBJ databases">
        <title>Friends and foes A comparative genomics study of 23 Aspergillus species from section Flavi.</title>
        <authorList>
            <consortium name="DOE Joint Genome Institute"/>
            <person name="Kjaerbolling I."/>
            <person name="Vesth T."/>
            <person name="Frisvad J.C."/>
            <person name="Nybo J.L."/>
            <person name="Theobald S."/>
            <person name="Kildgaard S."/>
            <person name="Isbrandt T."/>
            <person name="Kuo A."/>
            <person name="Sato A."/>
            <person name="Lyhne E.K."/>
            <person name="Kogle M.E."/>
            <person name="Wiebenga A."/>
            <person name="Kun R.S."/>
            <person name="Lubbers R.J."/>
            <person name="Makela M.R."/>
            <person name="Barry K."/>
            <person name="Chovatia M."/>
            <person name="Clum A."/>
            <person name="Daum C."/>
            <person name="Haridas S."/>
            <person name="He G."/>
            <person name="LaButti K."/>
            <person name="Lipzen A."/>
            <person name="Mondo S."/>
            <person name="Riley R."/>
            <person name="Salamov A."/>
            <person name="Simmons B.A."/>
            <person name="Magnuson J.K."/>
            <person name="Henrissat B."/>
            <person name="Mortensen U.H."/>
            <person name="Larsen T.O."/>
            <person name="Devries R.P."/>
            <person name="Grigoriev I.V."/>
            <person name="Machida M."/>
            <person name="Baker S.E."/>
            <person name="Andersen M.R."/>
        </authorList>
    </citation>
    <scope>NUCLEOTIDE SEQUENCE [LARGE SCALE GENOMIC DNA]</scope>
    <source>
        <strain evidence="1 2">CBS 151.66</strain>
    </source>
</reference>
<evidence type="ECO:0000313" key="2">
    <source>
        <dbReference type="Proteomes" id="UP000326565"/>
    </source>
</evidence>
<organism evidence="1 2">
    <name type="scientific">Aspergillus leporis</name>
    <dbReference type="NCBI Taxonomy" id="41062"/>
    <lineage>
        <taxon>Eukaryota</taxon>
        <taxon>Fungi</taxon>
        <taxon>Dikarya</taxon>
        <taxon>Ascomycota</taxon>
        <taxon>Pezizomycotina</taxon>
        <taxon>Eurotiomycetes</taxon>
        <taxon>Eurotiomycetidae</taxon>
        <taxon>Eurotiales</taxon>
        <taxon>Aspergillaceae</taxon>
        <taxon>Aspergillus</taxon>
        <taxon>Aspergillus subgen. Circumdati</taxon>
    </lineage>
</organism>
<evidence type="ECO:0000313" key="1">
    <source>
        <dbReference type="EMBL" id="KAB8079618.1"/>
    </source>
</evidence>
<dbReference type="PANTHER" id="PTHR36091:SF1">
    <property type="entry name" value="ALTERED INHERITANCE OF MITOCHONDRIA PROTEIN 9, MITOCHONDRIAL"/>
    <property type="match status" value="1"/>
</dbReference>
<dbReference type="InterPro" id="IPR051035">
    <property type="entry name" value="Mito_inheritance_9"/>
</dbReference>
<dbReference type="OrthoDB" id="2831558at2759"/>
<accession>A0A5N5XFV6</accession>
<name>A0A5N5XFV6_9EURO</name>
<dbReference type="GO" id="GO:0005739">
    <property type="term" value="C:mitochondrion"/>
    <property type="evidence" value="ECO:0007669"/>
    <property type="project" value="TreeGrafter"/>
</dbReference>
<dbReference type="EMBL" id="ML732149">
    <property type="protein sequence ID" value="KAB8079618.1"/>
    <property type="molecule type" value="Genomic_DNA"/>
</dbReference>
<gene>
    <name evidence="1" type="ORF">BDV29DRAFT_738</name>
</gene>
<protein>
    <submittedName>
        <fullName evidence="1">Uncharacterized protein</fullName>
    </submittedName>
</protein>
<keyword evidence="2" id="KW-1185">Reference proteome</keyword>